<dbReference type="EMBL" id="NGJX01000001">
    <property type="protein sequence ID" value="RSU05502.1"/>
    <property type="molecule type" value="Genomic_DNA"/>
</dbReference>
<reference evidence="1 2" key="1">
    <citation type="submission" date="2017-05" db="EMBL/GenBank/DDBJ databases">
        <title>Vagococcus spp. assemblies.</title>
        <authorList>
            <person name="Gulvik C.A."/>
        </authorList>
    </citation>
    <scope>NUCLEOTIDE SEQUENCE [LARGE SCALE GENOMIC DNA]</scope>
    <source>
        <strain evidence="1 2">NCFB 2497</strain>
    </source>
</reference>
<keyword evidence="2" id="KW-1185">Reference proteome</keyword>
<dbReference type="Proteomes" id="UP000288197">
    <property type="component" value="Unassembled WGS sequence"/>
</dbReference>
<dbReference type="InterPro" id="IPR021359">
    <property type="entry name" value="DUF2812"/>
</dbReference>
<comment type="caution">
    <text evidence="1">The sequence shown here is derived from an EMBL/GenBank/DDBJ whole genome shotgun (WGS) entry which is preliminary data.</text>
</comment>
<dbReference type="RefSeq" id="WP_114288879.1">
    <property type="nucleotide sequence ID" value="NZ_NGJX01000001.1"/>
</dbReference>
<evidence type="ECO:0000313" key="1">
    <source>
        <dbReference type="EMBL" id="RSU05502.1"/>
    </source>
</evidence>
<evidence type="ECO:0008006" key="3">
    <source>
        <dbReference type="Google" id="ProtNLM"/>
    </source>
</evidence>
<name>A0A369B6C5_9ENTE</name>
<organism evidence="1 2">
    <name type="scientific">Vagococcus fluvialis</name>
    <dbReference type="NCBI Taxonomy" id="2738"/>
    <lineage>
        <taxon>Bacteria</taxon>
        <taxon>Bacillati</taxon>
        <taxon>Bacillota</taxon>
        <taxon>Bacilli</taxon>
        <taxon>Lactobacillales</taxon>
        <taxon>Enterococcaceae</taxon>
        <taxon>Vagococcus</taxon>
    </lineage>
</organism>
<dbReference type="AlphaFoldDB" id="A0A369B6C5"/>
<accession>A0A369B6C5</accession>
<evidence type="ECO:0000313" key="2">
    <source>
        <dbReference type="Proteomes" id="UP000288197"/>
    </source>
</evidence>
<gene>
    <name evidence="1" type="ORF">CBF32_00455</name>
</gene>
<protein>
    <recommendedName>
        <fullName evidence="3">DUF2812 domain-containing protein</fullName>
    </recommendedName>
</protein>
<dbReference type="OrthoDB" id="1928173at2"/>
<sequence length="229" mass="27086">MIIKEKKYVISKGLAFYAEMESRRLEKELADGWEMDKINWLGFYRLKKVKPEEAQIVIDFYPGKKNEIDEYLDIYEAAGWEKVTSYRNRYFVFKSDVGTEAVYTDEESYASRLKKEKLWMILNSFYFFIFGLIGLLLIKLPNIKEWLLEVKPLYFILVMVTELSLMVPLIVTALMLYYKVIYAKRQIYYKEPKSYAKKQHFFIDLILAGLIGAFLGGIIGFLSGYFELF</sequence>
<dbReference type="Pfam" id="PF11193">
    <property type="entry name" value="DUF2812"/>
    <property type="match status" value="1"/>
</dbReference>
<proteinExistence type="predicted"/>
<dbReference type="GeneID" id="63145620"/>